<evidence type="ECO:0000313" key="2">
    <source>
        <dbReference type="EMBL" id="GGK90094.1"/>
    </source>
</evidence>
<proteinExistence type="predicted"/>
<comment type="caution">
    <text evidence="2">The sequence shown here is derived from an EMBL/GenBank/DDBJ whole genome shotgun (WGS) entry which is preliminary data.</text>
</comment>
<dbReference type="AlphaFoldDB" id="A0A917VJ52"/>
<feature type="region of interest" description="Disordered" evidence="1">
    <location>
        <begin position="32"/>
        <end position="73"/>
    </location>
</feature>
<evidence type="ECO:0000256" key="1">
    <source>
        <dbReference type="SAM" id="MobiDB-lite"/>
    </source>
</evidence>
<dbReference type="Proteomes" id="UP000645217">
    <property type="component" value="Unassembled WGS sequence"/>
</dbReference>
<reference evidence="2" key="2">
    <citation type="submission" date="2020-09" db="EMBL/GenBank/DDBJ databases">
        <authorList>
            <person name="Sun Q."/>
            <person name="Ohkuma M."/>
        </authorList>
    </citation>
    <scope>NUCLEOTIDE SEQUENCE</scope>
    <source>
        <strain evidence="2">JCM 13064</strain>
    </source>
</reference>
<sequence>MLSTFGTVKIRSSADLTRMTPLLNLVQTLPGRPAHGRAAVPASRAPEDEVRATGGEPGTFAGKPPPPEGGDGILLQITRSIRRRKRADPLGA</sequence>
<evidence type="ECO:0000313" key="3">
    <source>
        <dbReference type="Proteomes" id="UP000645217"/>
    </source>
</evidence>
<accession>A0A917VJ52</accession>
<dbReference type="EMBL" id="BMNT01000018">
    <property type="protein sequence ID" value="GGK90094.1"/>
    <property type="molecule type" value="Genomic_DNA"/>
</dbReference>
<reference evidence="2" key="1">
    <citation type="journal article" date="2014" name="Int. J. Syst. Evol. Microbiol.">
        <title>Complete genome sequence of Corynebacterium casei LMG S-19264T (=DSM 44701T), isolated from a smear-ripened cheese.</title>
        <authorList>
            <consortium name="US DOE Joint Genome Institute (JGI-PGF)"/>
            <person name="Walter F."/>
            <person name="Albersmeier A."/>
            <person name="Kalinowski J."/>
            <person name="Ruckert C."/>
        </authorList>
    </citation>
    <scope>NUCLEOTIDE SEQUENCE</scope>
    <source>
        <strain evidence="2">JCM 13064</strain>
    </source>
</reference>
<name>A0A917VJ52_9ACTN</name>
<gene>
    <name evidence="2" type="ORF">GCM10007964_35980</name>
</gene>
<protein>
    <submittedName>
        <fullName evidence="2">Uncharacterized protein</fullName>
    </submittedName>
</protein>
<organism evidence="2 3">
    <name type="scientific">Sphaerisporangium melleum</name>
    <dbReference type="NCBI Taxonomy" id="321316"/>
    <lineage>
        <taxon>Bacteria</taxon>
        <taxon>Bacillati</taxon>
        <taxon>Actinomycetota</taxon>
        <taxon>Actinomycetes</taxon>
        <taxon>Streptosporangiales</taxon>
        <taxon>Streptosporangiaceae</taxon>
        <taxon>Sphaerisporangium</taxon>
    </lineage>
</organism>
<keyword evidence="3" id="KW-1185">Reference proteome</keyword>